<evidence type="ECO:0000313" key="2">
    <source>
        <dbReference type="Proteomes" id="UP000187455"/>
    </source>
</evidence>
<organism evidence="1 2">
    <name type="scientific">Smittium mucronatum</name>
    <dbReference type="NCBI Taxonomy" id="133383"/>
    <lineage>
        <taxon>Eukaryota</taxon>
        <taxon>Fungi</taxon>
        <taxon>Fungi incertae sedis</taxon>
        <taxon>Zoopagomycota</taxon>
        <taxon>Kickxellomycotina</taxon>
        <taxon>Harpellomycetes</taxon>
        <taxon>Harpellales</taxon>
        <taxon>Legeriomycetaceae</taxon>
        <taxon>Smittium</taxon>
    </lineage>
</organism>
<sequence>MNALVNELKVLNNKYKKIIKRWPVDKLRPNHCISLSLKEYAQDQLVYTPDMKEAELEQRILTGTKQAAALDRILSNEAFKKYPLSHNYTHSPYEPDYYARLMKHIDDVSSGKAKPPGNWLMRFLTK</sequence>
<reference evidence="1 2" key="1">
    <citation type="journal article" date="2016" name="Mol. Biol. Evol.">
        <title>Genome-Wide Survey of Gut Fungi (Harpellales) Reveals the First Horizontally Transferred Ubiquitin Gene from a Mosquito Host.</title>
        <authorList>
            <person name="Wang Y."/>
            <person name="White M.M."/>
            <person name="Kvist S."/>
            <person name="Moncalvo J.M."/>
        </authorList>
    </citation>
    <scope>NUCLEOTIDE SEQUENCE [LARGE SCALE GENOMIC DNA]</scope>
    <source>
        <strain evidence="1 2">ALG-7-W6</strain>
    </source>
</reference>
<dbReference type="Proteomes" id="UP000187455">
    <property type="component" value="Unassembled WGS sequence"/>
</dbReference>
<protein>
    <submittedName>
        <fullName evidence="1">Uncharacterized protein</fullName>
    </submittedName>
</protein>
<keyword evidence="2" id="KW-1185">Reference proteome</keyword>
<comment type="caution">
    <text evidence="1">The sequence shown here is derived from an EMBL/GenBank/DDBJ whole genome shotgun (WGS) entry which is preliminary data.</text>
</comment>
<dbReference type="OrthoDB" id="2107880at2759"/>
<gene>
    <name evidence="1" type="ORF">AYI68_g3217</name>
</gene>
<dbReference type="EMBL" id="LSSL01001339">
    <property type="protein sequence ID" value="OLY82657.1"/>
    <property type="molecule type" value="Genomic_DNA"/>
</dbReference>
<evidence type="ECO:0000313" key="1">
    <source>
        <dbReference type="EMBL" id="OLY82657.1"/>
    </source>
</evidence>
<name>A0A1R0H0J3_9FUNG</name>
<proteinExistence type="predicted"/>
<dbReference type="AlphaFoldDB" id="A0A1R0H0J3"/>
<accession>A0A1R0H0J3</accession>
<dbReference type="Pfam" id="PF20180">
    <property type="entry name" value="UQCC2_CBP6"/>
    <property type="match status" value="1"/>
</dbReference>